<evidence type="ECO:0000313" key="6">
    <source>
        <dbReference type="EMBL" id="KAF6022071.1"/>
    </source>
</evidence>
<evidence type="ECO:0000256" key="5">
    <source>
        <dbReference type="ARBA" id="ARBA00023331"/>
    </source>
</evidence>
<dbReference type="Gene3D" id="2.60.270.20">
    <property type="entry name" value="Cytolysin/lectin"/>
    <property type="match status" value="1"/>
</dbReference>
<reference evidence="6" key="1">
    <citation type="submission" date="2020-06" db="EMBL/GenBank/DDBJ databases">
        <title>Draft genome of Bugula neritina, a colonial animal packing powerful symbionts and potential medicines.</title>
        <authorList>
            <person name="Rayko M."/>
        </authorList>
    </citation>
    <scope>NUCLEOTIDE SEQUENCE [LARGE SCALE GENOMIC DNA]</scope>
    <source>
        <strain evidence="6">Kwan_BN1</strain>
    </source>
</reference>
<dbReference type="PANTHER" id="PTHR40388">
    <property type="entry name" value="BRYOPORIN"/>
    <property type="match status" value="1"/>
</dbReference>
<keyword evidence="5" id="KW-0166">Nematocyst</keyword>
<dbReference type="InterPro" id="IPR015926">
    <property type="entry name" value="Cytolysin/lectin"/>
</dbReference>
<gene>
    <name evidence="6" type="ORF">EB796_019620</name>
</gene>
<protein>
    <submittedName>
        <fullName evidence="6">Uncharacterized protein</fullName>
    </submittedName>
</protein>
<dbReference type="InterPro" id="IPR050677">
    <property type="entry name" value="Actinoporin_PFT"/>
</dbReference>
<keyword evidence="3" id="KW-1052">Target cell membrane</keyword>
<evidence type="ECO:0000256" key="4">
    <source>
        <dbReference type="ARBA" id="ARBA00023298"/>
    </source>
</evidence>
<organism evidence="6 7">
    <name type="scientific">Bugula neritina</name>
    <name type="common">Brown bryozoan</name>
    <name type="synonym">Sertularia neritina</name>
    <dbReference type="NCBI Taxonomy" id="10212"/>
    <lineage>
        <taxon>Eukaryota</taxon>
        <taxon>Metazoa</taxon>
        <taxon>Spiralia</taxon>
        <taxon>Lophotrochozoa</taxon>
        <taxon>Bryozoa</taxon>
        <taxon>Gymnolaemata</taxon>
        <taxon>Cheilostomatida</taxon>
        <taxon>Flustrina</taxon>
        <taxon>Buguloidea</taxon>
        <taxon>Bugulidae</taxon>
        <taxon>Bugula</taxon>
    </lineage>
</organism>
<dbReference type="SUPFAM" id="SSF63724">
    <property type="entry name" value="Cytolysin/lectin"/>
    <property type="match status" value="1"/>
</dbReference>
<dbReference type="GO" id="GO:0044218">
    <property type="term" value="C:other organism cell membrane"/>
    <property type="evidence" value="ECO:0007669"/>
    <property type="project" value="UniProtKB-KW"/>
</dbReference>
<dbReference type="PANTHER" id="PTHR40388:SF1">
    <property type="entry name" value="BRYOPORIN"/>
    <property type="match status" value="1"/>
</dbReference>
<proteinExistence type="predicted"/>
<comment type="subcellular location">
    <subcellularLocation>
        <location evidence="2">Nematocyst</location>
    </subcellularLocation>
    <subcellularLocation>
        <location evidence="1">Target cell membrane</location>
    </subcellularLocation>
</comment>
<comment type="caution">
    <text evidence="6">The sequence shown here is derived from an EMBL/GenBank/DDBJ whole genome shotgun (WGS) entry which is preliminary data.</text>
</comment>
<dbReference type="EMBL" id="VXIV02002908">
    <property type="protein sequence ID" value="KAF6022071.1"/>
    <property type="molecule type" value="Genomic_DNA"/>
</dbReference>
<evidence type="ECO:0000313" key="7">
    <source>
        <dbReference type="Proteomes" id="UP000593567"/>
    </source>
</evidence>
<keyword evidence="4" id="KW-1053">Target membrane</keyword>
<sequence length="217" mass="24245">MASNQLSETGEILKRAKAIDHVPVVTTFVIRNYCNRILTNGLVIPESGRVADHPPSVIAEGATGYMIAHKTKSSVYGSAGILCYNISGDKIMAIRWEVRYPSHYNTLAAGILHKRSRPNPKNSKLKYKLFREMNIRSSNSTFVKKEYNHTCEAMYYPGDGVVVEASMGMTRRPLIEIAVYPRKVEHLADNWKSKISQAHLDSNSLRAQKAAGYDDDA</sequence>
<dbReference type="Proteomes" id="UP000593567">
    <property type="component" value="Unassembled WGS sequence"/>
</dbReference>
<evidence type="ECO:0000256" key="1">
    <source>
        <dbReference type="ARBA" id="ARBA00004175"/>
    </source>
</evidence>
<accession>A0A7J7J920</accession>
<evidence type="ECO:0000256" key="3">
    <source>
        <dbReference type="ARBA" id="ARBA00022537"/>
    </source>
</evidence>
<evidence type="ECO:0000256" key="2">
    <source>
        <dbReference type="ARBA" id="ARBA00004532"/>
    </source>
</evidence>
<dbReference type="AlphaFoldDB" id="A0A7J7J920"/>
<keyword evidence="7" id="KW-1185">Reference proteome</keyword>
<name>A0A7J7J920_BUGNE</name>
<keyword evidence="4" id="KW-0472">Membrane</keyword>
<dbReference type="GO" id="GO:0042151">
    <property type="term" value="C:nematocyst"/>
    <property type="evidence" value="ECO:0007669"/>
    <property type="project" value="UniProtKB-SubCell"/>
</dbReference>